<dbReference type="SMART" id="SM01271">
    <property type="entry name" value="LSM14"/>
    <property type="match status" value="1"/>
</dbReference>
<dbReference type="PROSITE" id="PS51513">
    <property type="entry name" value="FFD"/>
    <property type="match status" value="1"/>
</dbReference>
<feature type="compositionally biased region" description="Basic and acidic residues" evidence="3">
    <location>
        <begin position="149"/>
        <end position="158"/>
    </location>
</feature>
<feature type="domain" description="TFG box profile" evidence="6">
    <location>
        <begin position="268"/>
        <end position="288"/>
    </location>
</feature>
<dbReference type="Pfam" id="PF12701">
    <property type="entry name" value="LSM14"/>
    <property type="match status" value="1"/>
</dbReference>
<dbReference type="RefSeq" id="XP_002142845.1">
    <property type="nucleotide sequence ID" value="XM_002142809.1"/>
</dbReference>
<feature type="compositionally biased region" description="Polar residues" evidence="3">
    <location>
        <begin position="134"/>
        <end position="147"/>
    </location>
</feature>
<evidence type="ECO:0000259" key="5">
    <source>
        <dbReference type="PROSITE" id="PS51513"/>
    </source>
</evidence>
<evidence type="ECO:0000256" key="1">
    <source>
        <dbReference type="PROSITE-ProRule" id="PRU00846"/>
    </source>
</evidence>
<dbReference type="SMART" id="SM01199">
    <property type="entry name" value="FDF"/>
    <property type="match status" value="1"/>
</dbReference>
<feature type="region of interest" description="Disordered" evidence="3">
    <location>
        <begin position="255"/>
        <end position="315"/>
    </location>
</feature>
<dbReference type="InterPro" id="IPR019050">
    <property type="entry name" value="FDF_dom"/>
</dbReference>
<feature type="domain" description="DFDF" evidence="4">
    <location>
        <begin position="192"/>
        <end position="228"/>
    </location>
</feature>
<dbReference type="PROSITE" id="PS51536">
    <property type="entry name" value="TFG"/>
    <property type="match status" value="1"/>
</dbReference>
<dbReference type="EMBL" id="DS989740">
    <property type="protein sequence ID" value="EEA08496.1"/>
    <property type="molecule type" value="Genomic_DNA"/>
</dbReference>
<dbReference type="eggNOG" id="KOG1073">
    <property type="taxonomic scope" value="Eukaryota"/>
</dbReference>
<dbReference type="GO" id="GO:0003723">
    <property type="term" value="F:RNA binding"/>
    <property type="evidence" value="ECO:0007669"/>
    <property type="project" value="InterPro"/>
</dbReference>
<accession>B6AJV5</accession>
<dbReference type="STRING" id="441375.B6AJV5"/>
<dbReference type="VEuPathDB" id="CryptoDB:CMU_003260"/>
<evidence type="ECO:0000259" key="6">
    <source>
        <dbReference type="PROSITE" id="PS51536"/>
    </source>
</evidence>
<feature type="region of interest" description="Disordered" evidence="3">
    <location>
        <begin position="134"/>
        <end position="185"/>
    </location>
</feature>
<dbReference type="InterPro" id="IPR025609">
    <property type="entry name" value="Lsm14-like_N"/>
</dbReference>
<evidence type="ECO:0000259" key="7">
    <source>
        <dbReference type="PROSITE" id="PS52002"/>
    </source>
</evidence>
<keyword evidence="9" id="KW-1185">Reference proteome</keyword>
<dbReference type="GeneID" id="6997994"/>
<dbReference type="OrthoDB" id="21539at2759"/>
<dbReference type="PROSITE" id="PS51512">
    <property type="entry name" value="DFDF"/>
    <property type="match status" value="1"/>
</dbReference>
<dbReference type="InterPro" id="IPR025761">
    <property type="entry name" value="FFD_box"/>
</dbReference>
<dbReference type="OMA" id="NRNNKMM"/>
<feature type="domain" description="Sm" evidence="7">
    <location>
        <begin position="1"/>
        <end position="78"/>
    </location>
</feature>
<feature type="short sequence motif" description="FFD box" evidence="1">
    <location>
        <begin position="236"/>
        <end position="252"/>
    </location>
</feature>
<feature type="short sequence motif" description="TFG box" evidence="2">
    <location>
        <begin position="268"/>
        <end position="288"/>
    </location>
</feature>
<dbReference type="Proteomes" id="UP000001460">
    <property type="component" value="Unassembled WGS sequence"/>
</dbReference>
<proteinExistence type="predicted"/>
<name>B6AJV5_CRYMR</name>
<dbReference type="Gene3D" id="2.30.30.100">
    <property type="match status" value="1"/>
</dbReference>
<dbReference type="PANTHER" id="PTHR13586">
    <property type="entry name" value="SCD6 PROTEIN-RELATED"/>
    <property type="match status" value="1"/>
</dbReference>
<dbReference type="InterPro" id="IPR025768">
    <property type="entry name" value="TFG_box"/>
</dbReference>
<sequence length="315" mass="35687">MVHEYIGSKITIISRNENRYEGILHSIDVDESTITLKDVRHFGTEGRCLPEIPPTPTIFEMIVFRGSDITDLAVCQTNTNFPQDSAIISVSVNEKPKSPCNRPTTDINQHTQTNLHLIDPPTLNNVVEKSVQSVGVPVQNITSSNSRRQPKEQKDNNRNRNRGSNRNYHTNNHHHTTNNQRSFVVGELKPRVNQTLKAELDTEFNFSEQNKKFDKSQPPQIQTEQNNVSNQSLPVGGYSKTSGFFDSISCETLDPERTKKKSGQIDAQQRALREKQKQIDKETFGASALRPHGPSYQRGMRRSNRGRSNKQEHGS</sequence>
<protein>
    <recommendedName>
        <fullName evidence="10">Lsm14-like N-terminal domain-containing protein</fullName>
    </recommendedName>
</protein>
<gene>
    <name evidence="8" type="ORF">CMU_003260</name>
</gene>
<dbReference type="InterPro" id="IPR010920">
    <property type="entry name" value="LSM_dom_sf"/>
</dbReference>
<organism evidence="8 9">
    <name type="scientific">Cryptosporidium muris (strain RN66)</name>
    <dbReference type="NCBI Taxonomy" id="441375"/>
    <lineage>
        <taxon>Eukaryota</taxon>
        <taxon>Sar</taxon>
        <taxon>Alveolata</taxon>
        <taxon>Apicomplexa</taxon>
        <taxon>Conoidasida</taxon>
        <taxon>Coccidia</taxon>
        <taxon>Eucoccidiorida</taxon>
        <taxon>Eimeriorina</taxon>
        <taxon>Cryptosporidiidae</taxon>
        <taxon>Cryptosporidium</taxon>
    </lineage>
</organism>
<feature type="compositionally biased region" description="Polar residues" evidence="3">
    <location>
        <begin position="217"/>
        <end position="235"/>
    </location>
</feature>
<dbReference type="PROSITE" id="PS52002">
    <property type="entry name" value="SM"/>
    <property type="match status" value="1"/>
</dbReference>
<dbReference type="SUPFAM" id="SSF50182">
    <property type="entry name" value="Sm-like ribonucleoproteins"/>
    <property type="match status" value="1"/>
</dbReference>
<evidence type="ECO:0000313" key="9">
    <source>
        <dbReference type="Proteomes" id="UP000001460"/>
    </source>
</evidence>
<evidence type="ECO:0000259" key="4">
    <source>
        <dbReference type="PROSITE" id="PS51512"/>
    </source>
</evidence>
<feature type="domain" description="FFD box profile" evidence="5">
    <location>
        <begin position="236"/>
        <end position="252"/>
    </location>
</feature>
<evidence type="ECO:0000256" key="3">
    <source>
        <dbReference type="SAM" id="MobiDB-lite"/>
    </source>
</evidence>
<evidence type="ECO:0000256" key="2">
    <source>
        <dbReference type="PROSITE-ProRule" id="PRU00869"/>
    </source>
</evidence>
<evidence type="ECO:0000313" key="8">
    <source>
        <dbReference type="EMBL" id="EEA08496.1"/>
    </source>
</evidence>
<reference evidence="8" key="1">
    <citation type="submission" date="2008-06" db="EMBL/GenBank/DDBJ databases">
        <authorList>
            <person name="Lorenzi H."/>
            <person name="Inman J."/>
            <person name="Miller J."/>
            <person name="Schobel S."/>
            <person name="Amedeo P."/>
            <person name="Caler E.V."/>
            <person name="da Silva J."/>
        </authorList>
    </citation>
    <scope>NUCLEOTIDE SEQUENCE [LARGE SCALE GENOMIC DNA]</scope>
    <source>
        <strain evidence="8">RN66</strain>
    </source>
</reference>
<feature type="compositionally biased region" description="Basic and acidic residues" evidence="3">
    <location>
        <begin position="271"/>
        <end position="283"/>
    </location>
</feature>
<dbReference type="AlphaFoldDB" id="B6AJV5"/>
<evidence type="ECO:0008006" key="10">
    <source>
        <dbReference type="Google" id="ProtNLM"/>
    </source>
</evidence>
<dbReference type="InterPro" id="IPR025762">
    <property type="entry name" value="DFDF"/>
</dbReference>
<dbReference type="InterPro" id="IPR047575">
    <property type="entry name" value="Sm"/>
</dbReference>
<feature type="compositionally biased region" description="Basic residues" evidence="3">
    <location>
        <begin position="299"/>
        <end position="308"/>
    </location>
</feature>
<dbReference type="CDD" id="cd01736">
    <property type="entry name" value="LSm14_N"/>
    <property type="match status" value="1"/>
</dbReference>
<feature type="region of interest" description="Disordered" evidence="3">
    <location>
        <begin position="208"/>
        <end position="235"/>
    </location>
</feature>